<dbReference type="RefSeq" id="XP_015467802.1">
    <property type="nucleotide sequence ID" value="XM_015611338.1"/>
</dbReference>
<evidence type="ECO:0000256" key="4">
    <source>
        <dbReference type="ARBA" id="ARBA00022737"/>
    </source>
</evidence>
<gene>
    <name evidence="12" type="ORF">AC631_02508</name>
</gene>
<dbReference type="GO" id="GO:0005789">
    <property type="term" value="C:endoplasmic reticulum membrane"/>
    <property type="evidence" value="ECO:0007669"/>
    <property type="project" value="UniProtKB-SubCell"/>
</dbReference>
<keyword evidence="4 10" id="KW-0677">Repeat</keyword>
<keyword evidence="8 10" id="KW-1133">Transmembrane helix</keyword>
<evidence type="ECO:0000256" key="3">
    <source>
        <dbReference type="ARBA" id="ARBA00022692"/>
    </source>
</evidence>
<comment type="function">
    <text evidence="10">Guanine nucleotide-exchange factor (GEF) required for the formation or budding of transport vesicles from the ER.</text>
</comment>
<keyword evidence="7 10" id="KW-0653">Protein transport</keyword>
<evidence type="ECO:0000313" key="12">
    <source>
        <dbReference type="EMBL" id="KSA01700.1"/>
    </source>
</evidence>
<keyword evidence="3 10" id="KW-0812">Transmembrane</keyword>
<feature type="non-terminal residue" evidence="12">
    <location>
        <position position="657"/>
    </location>
</feature>
<protein>
    <recommendedName>
        <fullName evidence="10">Guanine nucleotide-exchange factor SEC12</fullName>
    </recommendedName>
</protein>
<keyword evidence="2 10" id="KW-0853">WD repeat</keyword>
<evidence type="ECO:0000256" key="1">
    <source>
        <dbReference type="ARBA" id="ARBA00022448"/>
    </source>
</evidence>
<dbReference type="Gene3D" id="2.130.10.10">
    <property type="entry name" value="YVTN repeat-like/Quinoprotein amine dehydrogenase"/>
    <property type="match status" value="1"/>
</dbReference>
<feature type="compositionally biased region" description="Acidic residues" evidence="11">
    <location>
        <begin position="600"/>
        <end position="616"/>
    </location>
</feature>
<evidence type="ECO:0000256" key="11">
    <source>
        <dbReference type="SAM" id="MobiDB-lite"/>
    </source>
</evidence>
<feature type="region of interest" description="Disordered" evidence="11">
    <location>
        <begin position="590"/>
        <end position="657"/>
    </location>
</feature>
<feature type="transmembrane region" description="Helical" evidence="10">
    <location>
        <begin position="365"/>
        <end position="386"/>
    </location>
</feature>
<evidence type="ECO:0000256" key="6">
    <source>
        <dbReference type="ARBA" id="ARBA00022892"/>
    </source>
</evidence>
<sequence length="657" mass="72038">MSTKESGLIDVGYPIYGAKFVNNKTIIVTGGGGEGNNGIPNKITAVKCSLKISDKTKRLQKFREIVLPKNEDSPMCLDIAKDSADNEDNFSVFVGCNQSTQLLKSMNINNNLRKYVFTSEEHLRFVDAAQLEEDISGEGVGEYPKIVCLSSHNSVGCLMTSRNPSVIYIFNPDLLELNFKFRPERDVDILDFHLSPGDDGKTLCYITASSIETVSTVTGNTISSANSVSNKALAKYNLSKVRFIDDSNIILTASLKNGKGVSIFQYSIPDKKIIKQRDVSTKIKGITAMDISLSQGLVALAGNDTSITVLRLSDFKTIKTFTKLHSFAITKVAFSPSGTKLASVSAANTLHVMKIPSNYSNGKSIIGTLVNYIFMAVIACLVAVFLQKCYENGQLEQLYDLSSHYGQVGFKLANEYGVAGYQFVKEKIRGENVDGDDTTKQYFKMDEWDENETSQSTKVSLTSLVETYSTETTEIASTIVQTDISSSGDNIDIRDITKDIDEITKGNDINTETFFNDTNNYIEQSTIINAPNASMGNIIESTVIETTELKAAETNPMTEDDETEISNVATETNSILTETLDASEEEIQNNVTREGKDAGEDLVTDTNDITEDEENELVTTSEAELKADIVSDNDDGFDEPSSVESDKEVTVDDVELN</sequence>
<comment type="caution">
    <text evidence="12">The sequence shown here is derived from an EMBL/GenBank/DDBJ whole genome shotgun (WGS) entry which is preliminary data.</text>
</comment>
<dbReference type="InterPro" id="IPR045260">
    <property type="entry name" value="Sec12-like"/>
</dbReference>
<dbReference type="GeneID" id="26839517"/>
<evidence type="ECO:0000256" key="9">
    <source>
        <dbReference type="ARBA" id="ARBA00023136"/>
    </source>
</evidence>
<reference evidence="12 13" key="1">
    <citation type="submission" date="2015-11" db="EMBL/GenBank/DDBJ databases">
        <title>The genome of Debaryomyces fabryi.</title>
        <authorList>
            <person name="Tafer H."/>
            <person name="Lopandic K."/>
        </authorList>
    </citation>
    <scope>NUCLEOTIDE SEQUENCE [LARGE SCALE GENOMIC DNA]</scope>
    <source>
        <strain evidence="12 13">CBS 789</strain>
    </source>
</reference>
<evidence type="ECO:0000313" key="13">
    <source>
        <dbReference type="Proteomes" id="UP000054251"/>
    </source>
</evidence>
<keyword evidence="1 10" id="KW-0813">Transport</keyword>
<keyword evidence="6" id="KW-0931">ER-Golgi transport</keyword>
<dbReference type="OrthoDB" id="2013972at2759"/>
<accession>A0A0V1PZK7</accession>
<dbReference type="SUPFAM" id="SSF50978">
    <property type="entry name" value="WD40 repeat-like"/>
    <property type="match status" value="1"/>
</dbReference>
<dbReference type="GO" id="GO:0003400">
    <property type="term" value="P:regulation of COPII vesicle coating"/>
    <property type="evidence" value="ECO:0007669"/>
    <property type="project" value="UniProtKB-UniRule"/>
</dbReference>
<keyword evidence="9 10" id="KW-0472">Membrane</keyword>
<evidence type="ECO:0000256" key="2">
    <source>
        <dbReference type="ARBA" id="ARBA00022574"/>
    </source>
</evidence>
<evidence type="ECO:0000256" key="10">
    <source>
        <dbReference type="RuleBase" id="RU369019"/>
    </source>
</evidence>
<evidence type="ECO:0000256" key="8">
    <source>
        <dbReference type="ARBA" id="ARBA00022989"/>
    </source>
</evidence>
<keyword evidence="13" id="KW-1185">Reference proteome</keyword>
<proteinExistence type="inferred from homology"/>
<dbReference type="GO" id="GO:0015031">
    <property type="term" value="P:protein transport"/>
    <property type="evidence" value="ECO:0007669"/>
    <property type="project" value="UniProtKB-KW"/>
</dbReference>
<comment type="subcellular location">
    <subcellularLocation>
        <location evidence="10">Endoplasmic reticulum membrane</location>
        <topology evidence="10">Single-pass type II membrane protein</topology>
    </subcellularLocation>
    <subcellularLocation>
        <location evidence="10">Golgi apparatus membrane</location>
        <topology evidence="10">Single-pass type II membrane protein</topology>
    </subcellularLocation>
</comment>
<dbReference type="InterPro" id="IPR015943">
    <property type="entry name" value="WD40/YVTN_repeat-like_dom_sf"/>
</dbReference>
<dbReference type="Proteomes" id="UP000054251">
    <property type="component" value="Unassembled WGS sequence"/>
</dbReference>
<organism evidence="12 13">
    <name type="scientific">Debaryomyces fabryi</name>
    <dbReference type="NCBI Taxonomy" id="58627"/>
    <lineage>
        <taxon>Eukaryota</taxon>
        <taxon>Fungi</taxon>
        <taxon>Dikarya</taxon>
        <taxon>Ascomycota</taxon>
        <taxon>Saccharomycotina</taxon>
        <taxon>Pichiomycetes</taxon>
        <taxon>Debaryomycetaceae</taxon>
        <taxon>Debaryomyces</taxon>
    </lineage>
</organism>
<dbReference type="AlphaFoldDB" id="A0A0V1PZK7"/>
<dbReference type="GO" id="GO:0005085">
    <property type="term" value="F:guanyl-nucleotide exchange factor activity"/>
    <property type="evidence" value="ECO:0007669"/>
    <property type="project" value="InterPro"/>
</dbReference>
<keyword evidence="5 10" id="KW-0256">Endoplasmic reticulum</keyword>
<dbReference type="EMBL" id="LMYN01000045">
    <property type="protein sequence ID" value="KSA01700.1"/>
    <property type="molecule type" value="Genomic_DNA"/>
</dbReference>
<dbReference type="GO" id="GO:0000139">
    <property type="term" value="C:Golgi membrane"/>
    <property type="evidence" value="ECO:0007669"/>
    <property type="project" value="UniProtKB-SubCell"/>
</dbReference>
<dbReference type="SMART" id="SM00320">
    <property type="entry name" value="WD40"/>
    <property type="match status" value="2"/>
</dbReference>
<dbReference type="InterPro" id="IPR036322">
    <property type="entry name" value="WD40_repeat_dom_sf"/>
</dbReference>
<dbReference type="PANTHER" id="PTHR23284:SF0">
    <property type="entry name" value="PROLACTIN REGULATORY ELEMENT-BINDING PROTEIN"/>
    <property type="match status" value="1"/>
</dbReference>
<evidence type="ECO:0000256" key="7">
    <source>
        <dbReference type="ARBA" id="ARBA00022927"/>
    </source>
</evidence>
<comment type="similarity">
    <text evidence="10">Belongs to the WD repeat SEC12 family.</text>
</comment>
<dbReference type="GO" id="GO:0006888">
    <property type="term" value="P:endoplasmic reticulum to Golgi vesicle-mediated transport"/>
    <property type="evidence" value="ECO:0007669"/>
    <property type="project" value="UniProtKB-UniRule"/>
</dbReference>
<dbReference type="PANTHER" id="PTHR23284">
    <property type="entry name" value="PROLACTIN REGULATORY ELEMENT BINDING PROTEIN"/>
    <property type="match status" value="1"/>
</dbReference>
<evidence type="ECO:0000256" key="5">
    <source>
        <dbReference type="ARBA" id="ARBA00022824"/>
    </source>
</evidence>
<name>A0A0V1PZK7_9ASCO</name>
<dbReference type="InterPro" id="IPR001680">
    <property type="entry name" value="WD40_rpt"/>
</dbReference>